<dbReference type="EMBL" id="VZPB01000050">
    <property type="protein sequence ID" value="KAB0577092.1"/>
    <property type="molecule type" value="Genomic_DNA"/>
</dbReference>
<dbReference type="GO" id="GO:0009279">
    <property type="term" value="C:cell outer membrane"/>
    <property type="evidence" value="ECO:0007669"/>
    <property type="project" value="UniProtKB-SubCell"/>
</dbReference>
<dbReference type="RefSeq" id="WP_151125267.1">
    <property type="nucleotide sequence ID" value="NZ_JAYRPY010000063.1"/>
</dbReference>
<keyword evidence="7" id="KW-0626">Porin</keyword>
<dbReference type="InterPro" id="IPR036998">
    <property type="entry name" value="Porin_LamB_sf"/>
</dbReference>
<evidence type="ECO:0000256" key="7">
    <source>
        <dbReference type="ARBA" id="ARBA00023114"/>
    </source>
</evidence>
<sequence>MKRKMLKLLPVAAAMTLVGLSAQAFEFHGYLRSGGGSTLGKNGGQTCFQLPGAYSKYRLGNECETYAELAADQDLFEGKDGVKFVYHGRLAYISDQQQDFESFKGNGRDAALRENWIEAKELPFAGGGTVWAGKRFYERNDVHINDFYYWDTSGYGAGIQDVKLGDTLKFSYALFRNGNSSESATTRHDFRLGGIGLGGYGDLTVGLQLNTADATSAAKAAGQDNGGQAITVQHFMGGVLGGFNKFAVQWGKGSARNLVFAYPDNGQDEASKTFRVVEMLQWQINPSFSGMATFVHQDQKDNYKWTSFGVRPVWHVSDYFKVQAEYGYDQVTPTSGDDINRQTRRLSKFTIAPTIVAGRGFWARPELRLFYTYAKWNDAARDLWGGVAGGTSGRFGSDTNGSTIGFQVESWW</sequence>
<dbReference type="Gene3D" id="2.40.170.10">
    <property type="entry name" value="Porin, LamB type"/>
    <property type="match status" value="1"/>
</dbReference>
<feature type="signal peptide" evidence="10">
    <location>
        <begin position="1"/>
        <end position="24"/>
    </location>
</feature>
<evidence type="ECO:0000256" key="1">
    <source>
        <dbReference type="ARBA" id="ARBA00004571"/>
    </source>
</evidence>
<keyword evidence="6" id="KW-0406">Ion transport</keyword>
<dbReference type="Pfam" id="PF02264">
    <property type="entry name" value="LamB"/>
    <property type="match status" value="1"/>
</dbReference>
<dbReference type="PANTHER" id="PTHR38762:SF1">
    <property type="entry name" value="CRYPTIC OUTER MEMBRANE PORIN BGLH-RELATED"/>
    <property type="match status" value="1"/>
</dbReference>
<protein>
    <submittedName>
        <fullName evidence="11">Carbohydrate porin</fullName>
    </submittedName>
</protein>
<proteinExistence type="inferred from homology"/>
<evidence type="ECO:0000256" key="3">
    <source>
        <dbReference type="ARBA" id="ARBA00022448"/>
    </source>
</evidence>
<accession>A0A643FBY3</accession>
<organism evidence="11 12">
    <name type="scientific">Ideonella dechloratans</name>
    <dbReference type="NCBI Taxonomy" id="36863"/>
    <lineage>
        <taxon>Bacteria</taxon>
        <taxon>Pseudomonadati</taxon>
        <taxon>Pseudomonadota</taxon>
        <taxon>Betaproteobacteria</taxon>
        <taxon>Burkholderiales</taxon>
        <taxon>Sphaerotilaceae</taxon>
        <taxon>Ideonella</taxon>
    </lineage>
</organism>
<evidence type="ECO:0000313" key="12">
    <source>
        <dbReference type="Proteomes" id="UP000430120"/>
    </source>
</evidence>
<gene>
    <name evidence="11" type="ORF">F7Q92_16890</name>
</gene>
<evidence type="ECO:0000256" key="10">
    <source>
        <dbReference type="SAM" id="SignalP"/>
    </source>
</evidence>
<keyword evidence="12" id="KW-1185">Reference proteome</keyword>
<keyword evidence="3" id="KW-0813">Transport</keyword>
<reference evidence="11 12" key="1">
    <citation type="submission" date="2019-09" db="EMBL/GenBank/DDBJ databases">
        <title>Draft genome sequences of 48 bacterial type strains from the CCUG.</title>
        <authorList>
            <person name="Tunovic T."/>
            <person name="Pineiro-Iglesias B."/>
            <person name="Unosson C."/>
            <person name="Inganas E."/>
            <person name="Ohlen M."/>
            <person name="Cardew S."/>
            <person name="Jensie-Markopoulos S."/>
            <person name="Salva-Serra F."/>
            <person name="Jaen-Luchoro D."/>
            <person name="Karlsson R."/>
            <person name="Svensson-Stadler L."/>
            <person name="Chun J."/>
            <person name="Moore E."/>
        </authorList>
    </citation>
    <scope>NUCLEOTIDE SEQUENCE [LARGE SCALE GENOMIC DNA]</scope>
    <source>
        <strain evidence="11 12">CCUG 30977</strain>
    </source>
</reference>
<dbReference type="AlphaFoldDB" id="A0A643FBY3"/>
<dbReference type="GO" id="GO:0006811">
    <property type="term" value="P:monoatomic ion transport"/>
    <property type="evidence" value="ECO:0007669"/>
    <property type="project" value="UniProtKB-KW"/>
</dbReference>
<dbReference type="InterPro" id="IPR003192">
    <property type="entry name" value="Porin_LamB"/>
</dbReference>
<dbReference type="InterPro" id="IPR050286">
    <property type="entry name" value="G_neg_Bact_CarbUptk_Porin"/>
</dbReference>
<name>A0A643FBY3_IDEDE</name>
<dbReference type="GO" id="GO:0015774">
    <property type="term" value="P:polysaccharide transport"/>
    <property type="evidence" value="ECO:0007669"/>
    <property type="project" value="TreeGrafter"/>
</dbReference>
<comment type="subcellular location">
    <subcellularLocation>
        <location evidence="1">Cell outer membrane</location>
        <topology evidence="1">Multi-pass membrane protein</topology>
    </subcellularLocation>
</comment>
<comment type="similarity">
    <text evidence="2">Belongs to the porin LamB (TC 1.B.3) family.</text>
</comment>
<keyword evidence="5" id="KW-0812">Transmembrane</keyword>
<dbReference type="GO" id="GO:0015144">
    <property type="term" value="F:carbohydrate transmembrane transporter activity"/>
    <property type="evidence" value="ECO:0007669"/>
    <property type="project" value="TreeGrafter"/>
</dbReference>
<feature type="chain" id="PRO_5024790583" evidence="10">
    <location>
        <begin position="25"/>
        <end position="412"/>
    </location>
</feature>
<keyword evidence="10" id="KW-0732">Signal</keyword>
<dbReference type="PANTHER" id="PTHR38762">
    <property type="entry name" value="CRYPTIC OUTER MEMBRANE PORIN BGLH-RELATED"/>
    <property type="match status" value="1"/>
</dbReference>
<evidence type="ECO:0000256" key="6">
    <source>
        <dbReference type="ARBA" id="ARBA00023065"/>
    </source>
</evidence>
<dbReference type="OrthoDB" id="106611at2"/>
<evidence type="ECO:0000256" key="5">
    <source>
        <dbReference type="ARBA" id="ARBA00022692"/>
    </source>
</evidence>
<comment type="caution">
    <text evidence="11">The sequence shown here is derived from an EMBL/GenBank/DDBJ whole genome shotgun (WGS) entry which is preliminary data.</text>
</comment>
<evidence type="ECO:0000313" key="11">
    <source>
        <dbReference type="EMBL" id="KAB0577092.1"/>
    </source>
</evidence>
<evidence type="ECO:0000256" key="2">
    <source>
        <dbReference type="ARBA" id="ARBA00007055"/>
    </source>
</evidence>
<keyword evidence="4" id="KW-1134">Transmembrane beta strand</keyword>
<evidence type="ECO:0000256" key="9">
    <source>
        <dbReference type="ARBA" id="ARBA00023237"/>
    </source>
</evidence>
<dbReference type="SUPFAM" id="SSF56935">
    <property type="entry name" value="Porins"/>
    <property type="match status" value="1"/>
</dbReference>
<dbReference type="GO" id="GO:0046930">
    <property type="term" value="C:pore complex"/>
    <property type="evidence" value="ECO:0007669"/>
    <property type="project" value="UniProtKB-KW"/>
</dbReference>
<dbReference type="GO" id="GO:0015288">
    <property type="term" value="F:porin activity"/>
    <property type="evidence" value="ECO:0007669"/>
    <property type="project" value="UniProtKB-KW"/>
</dbReference>
<dbReference type="Proteomes" id="UP000430120">
    <property type="component" value="Unassembled WGS sequence"/>
</dbReference>
<keyword evidence="9" id="KW-0998">Cell outer membrane</keyword>
<keyword evidence="8" id="KW-0472">Membrane</keyword>
<evidence type="ECO:0000256" key="4">
    <source>
        <dbReference type="ARBA" id="ARBA00022452"/>
    </source>
</evidence>
<evidence type="ECO:0000256" key="8">
    <source>
        <dbReference type="ARBA" id="ARBA00023136"/>
    </source>
</evidence>